<evidence type="ECO:0000313" key="2">
    <source>
        <dbReference type="Proteomes" id="UP001155059"/>
    </source>
</evidence>
<dbReference type="RefSeq" id="WP_268265993.1">
    <property type="nucleotide sequence ID" value="NZ_JALQCW010000052.1"/>
</dbReference>
<comment type="caution">
    <text evidence="1">The sequence shown here is derived from an EMBL/GenBank/DDBJ whole genome shotgun (WGS) entry which is preliminary data.</text>
</comment>
<protein>
    <submittedName>
        <fullName evidence="1">DUF4865 family protein</fullName>
    </submittedName>
</protein>
<proteinExistence type="predicted"/>
<accession>A0A9X1YX97</accession>
<dbReference type="Proteomes" id="UP001155059">
    <property type="component" value="Unassembled WGS sequence"/>
</dbReference>
<reference evidence="1 2" key="1">
    <citation type="journal article" date="2022" name="Int. J. Syst. Evol. Microbiol.">
        <title>Pseudomonas aegrilactucae sp. nov. and Pseudomonas morbosilactucae sp. nov., pathogens causing bacterial rot of lettuce in Japan.</title>
        <authorList>
            <person name="Sawada H."/>
            <person name="Fujikawa T."/>
            <person name="Satou M."/>
        </authorList>
    </citation>
    <scope>NUCLEOTIDE SEQUENCE [LARGE SCALE GENOMIC DNA]</scope>
    <source>
        <strain evidence="1 2">MAFF 302030</strain>
    </source>
</reference>
<dbReference type="AlphaFoldDB" id="A0A9X1YX97"/>
<organism evidence="1 2">
    <name type="scientific">Pseudomonas morbosilactucae</name>
    <dbReference type="NCBI Taxonomy" id="2938197"/>
    <lineage>
        <taxon>Bacteria</taxon>
        <taxon>Pseudomonadati</taxon>
        <taxon>Pseudomonadota</taxon>
        <taxon>Gammaproteobacteria</taxon>
        <taxon>Pseudomonadales</taxon>
        <taxon>Pseudomonadaceae</taxon>
        <taxon>Pseudomonas</taxon>
    </lineage>
</organism>
<name>A0A9X1YX97_9PSED</name>
<evidence type="ECO:0000313" key="1">
    <source>
        <dbReference type="EMBL" id="MCK9799812.1"/>
    </source>
</evidence>
<dbReference type="InterPro" id="IPR032349">
    <property type="entry name" value="DUF4865"/>
</dbReference>
<gene>
    <name evidence="1" type="ORF">M1B34_19400</name>
</gene>
<dbReference type="Pfam" id="PF16157">
    <property type="entry name" value="DUF4865"/>
    <property type="match status" value="1"/>
</dbReference>
<sequence>MFAKQYSHRLPADYDMGLIRRRAAERGPLWDQVPGLLFKVFAGQERGVHGAVHNGYASIYLWADPSAAGAFLMGPGFQGVIDSFGRPVIESWLPLDWRRGPATQARVLYRESYDIDPQADRTQLLAEEQQRNQAIAADPETFAVFVALDLQVWRLLRFTLSSGAPVPAHGVEHYEVLYLAQPGLKAVAG</sequence>
<dbReference type="EMBL" id="JALQCW010000052">
    <property type="protein sequence ID" value="MCK9799812.1"/>
    <property type="molecule type" value="Genomic_DNA"/>
</dbReference>
<reference evidence="1 2" key="2">
    <citation type="journal article" date="2023" name="Plant Pathol.">
        <title>Dismantling and reorganizing Pseudomonas marginalis sensu#lato.</title>
        <authorList>
            <person name="Sawada H."/>
            <person name="Fujikawa T."/>
            <person name="Satou M."/>
        </authorList>
    </citation>
    <scope>NUCLEOTIDE SEQUENCE [LARGE SCALE GENOMIC DNA]</scope>
    <source>
        <strain evidence="1 2">MAFF 302030</strain>
    </source>
</reference>